<dbReference type="eggNOG" id="COG0789">
    <property type="taxonomic scope" value="Bacteria"/>
</dbReference>
<reference evidence="3 5" key="2">
    <citation type="journal article" date="2015" name="Genome Announc.">
        <title>Complete Genome Sequence of the Novel Leech Symbiont Mucinivorans hirudinis M3T.</title>
        <authorList>
            <person name="Nelson M.C."/>
            <person name="Bomar L."/>
            <person name="Graf J."/>
        </authorList>
    </citation>
    <scope>NUCLEOTIDE SEQUENCE [LARGE SCALE GENOMIC DNA]</scope>
    <source>
        <strain evidence="5">M3</strain>
    </source>
</reference>
<dbReference type="PANTHER" id="PTHR34585:SF22">
    <property type="entry name" value="HELIX-TURN-HELIX DOMAIN-CONTAINING PROTEIN"/>
    <property type="match status" value="1"/>
</dbReference>
<dbReference type="EMBL" id="HG934468">
    <property type="protein sequence ID" value="CDN30777.1"/>
    <property type="molecule type" value="Genomic_DNA"/>
</dbReference>
<dbReference type="KEGG" id="rbc:BN938_2470"/>
<reference evidence="3" key="1">
    <citation type="submission" date="2014-01" db="EMBL/GenBank/DDBJ databases">
        <authorList>
            <person name="Nelson M."/>
        </authorList>
    </citation>
    <scope>NUCLEOTIDE SEQUENCE</scope>
</reference>
<dbReference type="PANTHER" id="PTHR34585">
    <property type="match status" value="1"/>
</dbReference>
<evidence type="ECO:0000313" key="4">
    <source>
        <dbReference type="EMBL" id="CDN32699.1"/>
    </source>
</evidence>
<evidence type="ECO:0000313" key="5">
    <source>
        <dbReference type="Proteomes" id="UP000027616"/>
    </source>
</evidence>
<feature type="domain" description="Helix-turn-helix" evidence="1">
    <location>
        <begin position="40"/>
        <end position="88"/>
    </location>
</feature>
<keyword evidence="5" id="KW-1185">Reference proteome</keyword>
<gene>
    <name evidence="2" type="ORF">BN938_0672</name>
    <name evidence="3" type="ORF">BN938_2470</name>
    <name evidence="4" type="ORF">BN938_2629</name>
</gene>
<evidence type="ECO:0000313" key="2">
    <source>
        <dbReference type="EMBL" id="CDN30777.1"/>
    </source>
</evidence>
<sequence>MTILNIEESAFELMMARFEALAQKVEQLCSNAGDKRVKEWLDATDVCFLLNIRKRQLQNYRDSGKIGFSKIGNVIMYRPDDVMKLLKKAE</sequence>
<dbReference type="Proteomes" id="UP000027616">
    <property type="component" value="Chromosome I"/>
</dbReference>
<dbReference type="KEGG" id="rbc:BN938_0672"/>
<evidence type="ECO:0000313" key="3">
    <source>
        <dbReference type="EMBL" id="CDN32540.1"/>
    </source>
</evidence>
<dbReference type="HOGENOM" id="CLU_133781_1_1_10"/>
<dbReference type="STRING" id="1433126.BN938_0672"/>
<proteinExistence type="predicted"/>
<dbReference type="AlphaFoldDB" id="A0A060RA91"/>
<organism evidence="3 5">
    <name type="scientific">Mucinivorans hirudinis</name>
    <dbReference type="NCBI Taxonomy" id="1433126"/>
    <lineage>
        <taxon>Bacteria</taxon>
        <taxon>Pseudomonadati</taxon>
        <taxon>Bacteroidota</taxon>
        <taxon>Bacteroidia</taxon>
        <taxon>Bacteroidales</taxon>
        <taxon>Rikenellaceae</taxon>
        <taxon>Mucinivorans</taxon>
    </lineage>
</organism>
<dbReference type="EMBL" id="HG934468">
    <property type="protein sequence ID" value="CDN32540.1"/>
    <property type="molecule type" value="Genomic_DNA"/>
</dbReference>
<name>A0A060RA91_9BACT</name>
<dbReference type="OrthoDB" id="1036507at2"/>
<protein>
    <recommendedName>
        <fullName evidence="1">Helix-turn-helix domain-containing protein</fullName>
    </recommendedName>
</protein>
<dbReference type="Pfam" id="PF12728">
    <property type="entry name" value="HTH_17"/>
    <property type="match status" value="1"/>
</dbReference>
<dbReference type="SUPFAM" id="SSF46955">
    <property type="entry name" value="Putative DNA-binding domain"/>
    <property type="match status" value="1"/>
</dbReference>
<dbReference type="EMBL" id="HG934468">
    <property type="protein sequence ID" value="CDN32699.1"/>
    <property type="molecule type" value="Genomic_DNA"/>
</dbReference>
<dbReference type="InterPro" id="IPR041657">
    <property type="entry name" value="HTH_17"/>
</dbReference>
<dbReference type="KEGG" id="rbc:BN938_2629"/>
<evidence type="ECO:0000259" key="1">
    <source>
        <dbReference type="Pfam" id="PF12728"/>
    </source>
</evidence>
<accession>A0A060RA91</accession>
<dbReference type="InterPro" id="IPR009061">
    <property type="entry name" value="DNA-bd_dom_put_sf"/>
</dbReference>